<accession>A0A9P5C0T9</accession>
<evidence type="ECO:0000256" key="1">
    <source>
        <dbReference type="ARBA" id="ARBA00022603"/>
    </source>
</evidence>
<dbReference type="GO" id="GO:0005634">
    <property type="term" value="C:nucleus"/>
    <property type="evidence" value="ECO:0007669"/>
    <property type="project" value="TreeGrafter"/>
</dbReference>
<dbReference type="Pfam" id="PF09273">
    <property type="entry name" value="Rubis-subs-bind"/>
    <property type="match status" value="1"/>
</dbReference>
<dbReference type="EMBL" id="SWKV01000038">
    <property type="protein sequence ID" value="KAF3038077.1"/>
    <property type="molecule type" value="Genomic_DNA"/>
</dbReference>
<name>A0A9P5C0T9_9PLEO</name>
<evidence type="ECO:0000256" key="4">
    <source>
        <dbReference type="SAM" id="MobiDB-lite"/>
    </source>
</evidence>
<feature type="compositionally biased region" description="Gly residues" evidence="4">
    <location>
        <begin position="465"/>
        <end position="475"/>
    </location>
</feature>
<dbReference type="OrthoDB" id="341421at2759"/>
<dbReference type="InterPro" id="IPR046341">
    <property type="entry name" value="SET_dom_sf"/>
</dbReference>
<evidence type="ECO:0000313" key="7">
    <source>
        <dbReference type="Proteomes" id="UP000758155"/>
    </source>
</evidence>
<gene>
    <name evidence="6" type="ORF">E8E12_001586</name>
</gene>
<dbReference type="PANTHER" id="PTHR13271:SF34">
    <property type="entry name" value="N-LYSINE METHYLTRANSFERASE SETD6"/>
    <property type="match status" value="1"/>
</dbReference>
<proteinExistence type="predicted"/>
<dbReference type="Gene3D" id="3.90.1410.10">
    <property type="entry name" value="set domain protein methyltransferase, domain 1"/>
    <property type="match status" value="1"/>
</dbReference>
<dbReference type="PANTHER" id="PTHR13271">
    <property type="entry name" value="UNCHARACTERIZED PUTATIVE METHYLTRANSFERASE"/>
    <property type="match status" value="1"/>
</dbReference>
<dbReference type="InterPro" id="IPR015353">
    <property type="entry name" value="Rubisco_LSMT_subst-bd"/>
</dbReference>
<dbReference type="SUPFAM" id="SSF82199">
    <property type="entry name" value="SET domain"/>
    <property type="match status" value="1"/>
</dbReference>
<dbReference type="SUPFAM" id="SSF81822">
    <property type="entry name" value="RuBisCo LSMT C-terminal, substrate-binding domain"/>
    <property type="match status" value="1"/>
</dbReference>
<evidence type="ECO:0000259" key="5">
    <source>
        <dbReference type="PROSITE" id="PS50280"/>
    </source>
</evidence>
<dbReference type="InterPro" id="IPR050600">
    <property type="entry name" value="SETD3_SETD6_MTase"/>
</dbReference>
<evidence type="ECO:0000256" key="3">
    <source>
        <dbReference type="ARBA" id="ARBA00022691"/>
    </source>
</evidence>
<feature type="region of interest" description="Disordered" evidence="4">
    <location>
        <begin position="456"/>
        <end position="475"/>
    </location>
</feature>
<feature type="domain" description="SET" evidence="5">
    <location>
        <begin position="24"/>
        <end position="268"/>
    </location>
</feature>
<dbReference type="FunFam" id="3.90.1410.10:FF:000007">
    <property type="entry name" value="Ribosomal lysine N-methyltransferase 4"/>
    <property type="match status" value="1"/>
</dbReference>
<dbReference type="GO" id="GO:0032259">
    <property type="term" value="P:methylation"/>
    <property type="evidence" value="ECO:0007669"/>
    <property type="project" value="UniProtKB-KW"/>
</dbReference>
<dbReference type="InterPro" id="IPR036464">
    <property type="entry name" value="Rubisco_LSMT_subst-bd_sf"/>
</dbReference>
<keyword evidence="2" id="KW-0808">Transferase</keyword>
<dbReference type="Proteomes" id="UP000758155">
    <property type="component" value="Unassembled WGS sequence"/>
</dbReference>
<dbReference type="AlphaFoldDB" id="A0A9P5C0T9"/>
<reference evidence="6" key="1">
    <citation type="submission" date="2019-04" db="EMBL/GenBank/DDBJ databases">
        <title>Sequencing of skin fungus with MAO and IRED activity.</title>
        <authorList>
            <person name="Marsaioli A.J."/>
            <person name="Bonatto J.M.C."/>
            <person name="Reis Junior O."/>
        </authorList>
    </citation>
    <scope>NUCLEOTIDE SEQUENCE</scope>
    <source>
        <strain evidence="6">28M1</strain>
    </source>
</reference>
<dbReference type="PROSITE" id="PS50280">
    <property type="entry name" value="SET"/>
    <property type="match status" value="1"/>
</dbReference>
<keyword evidence="1" id="KW-0489">Methyltransferase</keyword>
<keyword evidence="7" id="KW-1185">Reference proteome</keyword>
<evidence type="ECO:0000313" key="6">
    <source>
        <dbReference type="EMBL" id="KAF3038077.1"/>
    </source>
</evidence>
<dbReference type="GO" id="GO:0016279">
    <property type="term" value="F:protein-lysine N-methyltransferase activity"/>
    <property type="evidence" value="ECO:0007669"/>
    <property type="project" value="TreeGrafter"/>
</dbReference>
<dbReference type="Pfam" id="PF00856">
    <property type="entry name" value="SET"/>
    <property type="match status" value="1"/>
</dbReference>
<comment type="caution">
    <text evidence="6">The sequence shown here is derived from an EMBL/GenBank/DDBJ whole genome shotgun (WGS) entry which is preliminary data.</text>
</comment>
<protein>
    <recommendedName>
        <fullName evidence="5">SET domain-containing protein</fullName>
    </recommendedName>
</protein>
<sequence>MADFYSAGQAFLTWLQQSGAEISPKIKLEDMRHAQAGRGVVATQDIAEHELLFRIPRSAILSVENSILSKEIPAATFETLGPWLSLILVMLYECLNGDASNWAAYFSILPSEFDTLMYWTADELAELQASAVVNKVGKESANEMFLEQLIPVIKEFAPIFFADDERAPQKAEEMRDERNLALMHRMGSLIMAYAFDVEPSVLKKDVDEEGYASEDEDEALPKGMVPLADMLNADGDRNNARLFYEASSLDMKALKPIRAGEEILNDYGPLPRSDLLRRYGYITENYAQYDVAEVSMDMVADLATTAGIHSESRIEYLDEQEVIDTGYDITVSNPFTLQESLSPELVVLVEMLLLPDEEFERLKKKGKLPKPEKMTSKGAEFLHRLMQIRLAQYGTSLDDDVRDFSGVPSVNGSGSKERRIAMAKAVRIGEKRLLKQVEEALAEKLAREGVVTKRPREIDEEGDVEMGGTGKKLRS</sequence>
<organism evidence="6 7">
    <name type="scientific">Didymella heteroderae</name>
    <dbReference type="NCBI Taxonomy" id="1769908"/>
    <lineage>
        <taxon>Eukaryota</taxon>
        <taxon>Fungi</taxon>
        <taxon>Dikarya</taxon>
        <taxon>Ascomycota</taxon>
        <taxon>Pezizomycotina</taxon>
        <taxon>Dothideomycetes</taxon>
        <taxon>Pleosporomycetidae</taxon>
        <taxon>Pleosporales</taxon>
        <taxon>Pleosporineae</taxon>
        <taxon>Didymellaceae</taxon>
        <taxon>Didymella</taxon>
    </lineage>
</organism>
<dbReference type="Gene3D" id="3.90.1420.10">
    <property type="entry name" value="Rubisco LSMT, substrate-binding domain"/>
    <property type="match status" value="1"/>
</dbReference>
<dbReference type="InterPro" id="IPR001214">
    <property type="entry name" value="SET_dom"/>
</dbReference>
<evidence type="ECO:0000256" key="2">
    <source>
        <dbReference type="ARBA" id="ARBA00022679"/>
    </source>
</evidence>
<keyword evidence="3" id="KW-0949">S-adenosyl-L-methionine</keyword>